<keyword evidence="2" id="KW-1185">Reference proteome</keyword>
<dbReference type="Proteomes" id="UP000815325">
    <property type="component" value="Unassembled WGS sequence"/>
</dbReference>
<gene>
    <name evidence="1" type="ORF">DUNSADRAFT_4815</name>
</gene>
<organism evidence="1 2">
    <name type="scientific">Dunaliella salina</name>
    <name type="common">Green alga</name>
    <name type="synonym">Protococcus salinus</name>
    <dbReference type="NCBI Taxonomy" id="3046"/>
    <lineage>
        <taxon>Eukaryota</taxon>
        <taxon>Viridiplantae</taxon>
        <taxon>Chlorophyta</taxon>
        <taxon>core chlorophytes</taxon>
        <taxon>Chlorophyceae</taxon>
        <taxon>CS clade</taxon>
        <taxon>Chlamydomonadales</taxon>
        <taxon>Dunaliellaceae</taxon>
        <taxon>Dunaliella</taxon>
    </lineage>
</organism>
<dbReference type="EMBL" id="MU069627">
    <property type="protein sequence ID" value="KAF5837138.1"/>
    <property type="molecule type" value="Genomic_DNA"/>
</dbReference>
<proteinExistence type="predicted"/>
<reference evidence="1" key="1">
    <citation type="submission" date="2017-08" db="EMBL/GenBank/DDBJ databases">
        <authorList>
            <person name="Polle J.E."/>
            <person name="Barry K."/>
            <person name="Cushman J."/>
            <person name="Schmutz J."/>
            <person name="Tran D."/>
            <person name="Hathwaick L.T."/>
            <person name="Yim W.C."/>
            <person name="Jenkins J."/>
            <person name="Mckie-Krisberg Z.M."/>
            <person name="Prochnik S."/>
            <person name="Lindquist E."/>
            <person name="Dockter R.B."/>
            <person name="Adam C."/>
            <person name="Molina H."/>
            <person name="Bunkerborg J."/>
            <person name="Jin E."/>
            <person name="Buchheim M."/>
            <person name="Magnuson J."/>
        </authorList>
    </citation>
    <scope>NUCLEOTIDE SEQUENCE</scope>
    <source>
        <strain evidence="1">CCAP 19/18</strain>
    </source>
</reference>
<evidence type="ECO:0000313" key="2">
    <source>
        <dbReference type="Proteomes" id="UP000815325"/>
    </source>
</evidence>
<name>A0ABQ7GRA1_DUNSA</name>
<sequence length="118" mass="13534">MSAHAIESILPAATGVAHRVTQCDTSLLHECMSEAFMLHVSRKKESLRQAVRREHQAVLRKAHVLGQMSTQVERERQRELLLPLHESCSGTEPYHYQGDVSPFLLTYYAFRSKIDCQR</sequence>
<accession>A0ABQ7GRA1</accession>
<protein>
    <submittedName>
        <fullName evidence="1">Uncharacterized protein</fullName>
    </submittedName>
</protein>
<comment type="caution">
    <text evidence="1">The sequence shown here is derived from an EMBL/GenBank/DDBJ whole genome shotgun (WGS) entry which is preliminary data.</text>
</comment>
<evidence type="ECO:0000313" key="1">
    <source>
        <dbReference type="EMBL" id="KAF5837138.1"/>
    </source>
</evidence>